<sequence length="395" mass="44728">MTNKFKFATSSFLALSLLLSACGQDEKKEENNTQSEKNENEEKATETDNEQSVTEDIATTVESYNTGKDELAKAKEDKEVDYEMVSKLYKEDLQSLVKKRDGEFETSMDQQITTALEAGKSGDLDGYVVKQIFDKIMQEAFFLTMRHEFIEIKEHWGEKEEVTTELEEAKAFYAALEGTVQKRDAAYSTKMAETIQGGFDEMDQAVENDDELAFQLGKQIVDKTLMRTFYLAVGAEPHGYATKAAKEAKEDPESARVEQAEGWAFYQSLTGYLEKYASEEAKMIESQLNLESDVTKLDPKAINEAFVSGFSKVALHEYEESQEYWGEDKSMITALEGALFIEILETDFQRELGEDGYADLRKQAEDYIGAVKADDQEKAKEILTSIEKTLNEFTK</sequence>
<accession>A0ABS9H2X6</accession>
<keyword evidence="4" id="KW-1185">Reference proteome</keyword>
<gene>
    <name evidence="3" type="ORF">L2716_10525</name>
</gene>
<feature type="signal peptide" evidence="2">
    <location>
        <begin position="1"/>
        <end position="23"/>
    </location>
</feature>
<dbReference type="PROSITE" id="PS51257">
    <property type="entry name" value="PROKAR_LIPOPROTEIN"/>
    <property type="match status" value="1"/>
</dbReference>
<dbReference type="EMBL" id="JAKIJS010000001">
    <property type="protein sequence ID" value="MCF6138158.1"/>
    <property type="molecule type" value="Genomic_DNA"/>
</dbReference>
<evidence type="ECO:0000313" key="4">
    <source>
        <dbReference type="Proteomes" id="UP001649381"/>
    </source>
</evidence>
<comment type="caution">
    <text evidence="3">The sequence shown here is derived from an EMBL/GenBank/DDBJ whole genome shotgun (WGS) entry which is preliminary data.</text>
</comment>
<evidence type="ECO:0000256" key="2">
    <source>
        <dbReference type="SAM" id="SignalP"/>
    </source>
</evidence>
<name>A0ABS9H2X6_9BACL</name>
<protein>
    <recommendedName>
        <fullName evidence="5">DUF3829 domain-containing protein</fullName>
    </recommendedName>
</protein>
<evidence type="ECO:0008006" key="5">
    <source>
        <dbReference type="Google" id="ProtNLM"/>
    </source>
</evidence>
<feature type="chain" id="PRO_5047292549" description="DUF3829 domain-containing protein" evidence="2">
    <location>
        <begin position="24"/>
        <end position="395"/>
    </location>
</feature>
<feature type="region of interest" description="Disordered" evidence="1">
    <location>
        <begin position="24"/>
        <end position="60"/>
    </location>
</feature>
<organism evidence="3 4">
    <name type="scientific">Pseudalkalibacillus berkeleyi</name>
    <dbReference type="NCBI Taxonomy" id="1069813"/>
    <lineage>
        <taxon>Bacteria</taxon>
        <taxon>Bacillati</taxon>
        <taxon>Bacillota</taxon>
        <taxon>Bacilli</taxon>
        <taxon>Bacillales</taxon>
        <taxon>Fictibacillaceae</taxon>
        <taxon>Pseudalkalibacillus</taxon>
    </lineage>
</organism>
<keyword evidence="2" id="KW-0732">Signal</keyword>
<proteinExistence type="predicted"/>
<evidence type="ECO:0000313" key="3">
    <source>
        <dbReference type="EMBL" id="MCF6138158.1"/>
    </source>
</evidence>
<dbReference type="Proteomes" id="UP001649381">
    <property type="component" value="Unassembled WGS sequence"/>
</dbReference>
<reference evidence="3 4" key="1">
    <citation type="submission" date="2022-01" db="EMBL/GenBank/DDBJ databases">
        <title>Alkalihalobacillus sp. EGI L200015, a novel bacterium isolated from a salt lake sediment.</title>
        <authorList>
            <person name="Gao L."/>
            <person name="Fang B.-Z."/>
            <person name="Li W.-J."/>
        </authorList>
    </citation>
    <scope>NUCLEOTIDE SEQUENCE [LARGE SCALE GENOMIC DNA]</scope>
    <source>
        <strain evidence="3 4">KCTC 12718</strain>
    </source>
</reference>
<dbReference type="RefSeq" id="WP_236334356.1">
    <property type="nucleotide sequence ID" value="NZ_JAKIJS010000001.1"/>
</dbReference>
<feature type="compositionally biased region" description="Basic and acidic residues" evidence="1">
    <location>
        <begin position="24"/>
        <end position="46"/>
    </location>
</feature>
<evidence type="ECO:0000256" key="1">
    <source>
        <dbReference type="SAM" id="MobiDB-lite"/>
    </source>
</evidence>